<keyword evidence="1 4" id="KW-0560">Oxidoreductase</keyword>
<evidence type="ECO:0000259" key="3">
    <source>
        <dbReference type="Pfam" id="PF08240"/>
    </source>
</evidence>
<dbReference type="InterPro" id="IPR011032">
    <property type="entry name" value="GroES-like_sf"/>
</dbReference>
<dbReference type="Proteomes" id="UP001519343">
    <property type="component" value="Unassembled WGS sequence"/>
</dbReference>
<dbReference type="EMBL" id="JAGGKT010000023">
    <property type="protein sequence ID" value="MBP1934553.1"/>
    <property type="molecule type" value="Genomic_DNA"/>
</dbReference>
<evidence type="ECO:0000313" key="5">
    <source>
        <dbReference type="Proteomes" id="UP001519343"/>
    </source>
</evidence>
<evidence type="ECO:0000259" key="2">
    <source>
        <dbReference type="Pfam" id="PF00107"/>
    </source>
</evidence>
<feature type="domain" description="Alcohol dehydrogenase-like C-terminal" evidence="2">
    <location>
        <begin position="175"/>
        <end position="300"/>
    </location>
</feature>
<dbReference type="PANTHER" id="PTHR43401">
    <property type="entry name" value="L-THREONINE 3-DEHYDROGENASE"/>
    <property type="match status" value="1"/>
</dbReference>
<dbReference type="Pfam" id="PF00107">
    <property type="entry name" value="ADH_zinc_N"/>
    <property type="match status" value="1"/>
</dbReference>
<dbReference type="SUPFAM" id="SSF50129">
    <property type="entry name" value="GroES-like"/>
    <property type="match status" value="1"/>
</dbReference>
<keyword evidence="5" id="KW-1185">Reference proteome</keyword>
<proteinExistence type="predicted"/>
<dbReference type="InterPro" id="IPR036291">
    <property type="entry name" value="NAD(P)-bd_dom_sf"/>
</dbReference>
<gene>
    <name evidence="4" type="ORF">J2Z37_004573</name>
</gene>
<organism evidence="4 5">
    <name type="scientific">Ammoniphilus resinae</name>
    <dbReference type="NCBI Taxonomy" id="861532"/>
    <lineage>
        <taxon>Bacteria</taxon>
        <taxon>Bacillati</taxon>
        <taxon>Bacillota</taxon>
        <taxon>Bacilli</taxon>
        <taxon>Bacillales</taxon>
        <taxon>Paenibacillaceae</taxon>
        <taxon>Aneurinibacillus group</taxon>
        <taxon>Ammoniphilus</taxon>
    </lineage>
</organism>
<dbReference type="Gene3D" id="3.40.50.720">
    <property type="entry name" value="NAD(P)-binding Rossmann-like Domain"/>
    <property type="match status" value="1"/>
</dbReference>
<name>A0ABS4GW93_9BACL</name>
<protein>
    <submittedName>
        <fullName evidence="4">Threonine 3-dehydrogenase</fullName>
        <ecNumber evidence="4">1.1.1.103</ecNumber>
    </submittedName>
</protein>
<comment type="caution">
    <text evidence="4">The sequence shown here is derived from an EMBL/GenBank/DDBJ whole genome shotgun (WGS) entry which is preliminary data.</text>
</comment>
<dbReference type="Gene3D" id="3.90.180.10">
    <property type="entry name" value="Medium-chain alcohol dehydrogenases, catalytic domain"/>
    <property type="match status" value="1"/>
</dbReference>
<dbReference type="InterPro" id="IPR013154">
    <property type="entry name" value="ADH-like_N"/>
</dbReference>
<sequence>MGMKSLITGAPGARLHTAAIPEPRQGEVLVRVKITAICGTDIHIFNWNKWAAGIGIKPGNILGHECVAEVVKLGEGVESLALGDRVCIETHIPCEDCSLCKNGNMHICENKRIFSLHTDGCFAEYAVVPAVCARKVPDFIPDDLASILEPLGVGVHAAQVGNVQGKRVVVLGAGPIGLFSACASLALGAHSVTISDVKNTRLEVASMCGDMHIWNPLEISASAMLGSRSSAPEVIIETTGSNQAIAETLPYLREKGKVAMVGLYSGDVSLNLSRDVIYKEATVEGVHGRLMWDTWDVMENLLLEKKLNVRPAITHEFALEDYEEGFRIASSGEGTKVLLKP</sequence>
<dbReference type="Pfam" id="PF08240">
    <property type="entry name" value="ADH_N"/>
    <property type="match status" value="1"/>
</dbReference>
<dbReference type="InterPro" id="IPR013149">
    <property type="entry name" value="ADH-like_C"/>
</dbReference>
<dbReference type="GO" id="GO:0008743">
    <property type="term" value="F:L-threonine 3-dehydrogenase activity"/>
    <property type="evidence" value="ECO:0007669"/>
    <property type="project" value="UniProtKB-EC"/>
</dbReference>
<accession>A0ABS4GW93</accession>
<reference evidence="4 5" key="1">
    <citation type="submission" date="2021-03" db="EMBL/GenBank/DDBJ databases">
        <title>Genomic Encyclopedia of Type Strains, Phase IV (KMG-IV): sequencing the most valuable type-strain genomes for metagenomic binning, comparative biology and taxonomic classification.</title>
        <authorList>
            <person name="Goeker M."/>
        </authorList>
    </citation>
    <scope>NUCLEOTIDE SEQUENCE [LARGE SCALE GENOMIC DNA]</scope>
    <source>
        <strain evidence="4 5">DSM 24738</strain>
    </source>
</reference>
<dbReference type="EC" id="1.1.1.103" evidence="4"/>
<dbReference type="RefSeq" id="WP_209812543.1">
    <property type="nucleotide sequence ID" value="NZ_JAGGKT010000023.1"/>
</dbReference>
<feature type="domain" description="Alcohol dehydrogenase-like N-terminal" evidence="3">
    <location>
        <begin position="25"/>
        <end position="138"/>
    </location>
</feature>
<dbReference type="InterPro" id="IPR050129">
    <property type="entry name" value="Zn_alcohol_dh"/>
</dbReference>
<evidence type="ECO:0000313" key="4">
    <source>
        <dbReference type="EMBL" id="MBP1934553.1"/>
    </source>
</evidence>
<dbReference type="PANTHER" id="PTHR43401:SF2">
    <property type="entry name" value="L-THREONINE 3-DEHYDROGENASE"/>
    <property type="match status" value="1"/>
</dbReference>
<evidence type="ECO:0000256" key="1">
    <source>
        <dbReference type="ARBA" id="ARBA00023002"/>
    </source>
</evidence>
<dbReference type="SUPFAM" id="SSF51735">
    <property type="entry name" value="NAD(P)-binding Rossmann-fold domains"/>
    <property type="match status" value="1"/>
</dbReference>